<dbReference type="AlphaFoldDB" id="A0A8S3QYN0"/>
<dbReference type="OrthoDB" id="6144292at2759"/>
<feature type="coiled-coil region" evidence="2">
    <location>
        <begin position="855"/>
        <end position="882"/>
    </location>
</feature>
<dbReference type="EMBL" id="CAJPWZ010000730">
    <property type="protein sequence ID" value="CAG2199972.1"/>
    <property type="molecule type" value="Genomic_DNA"/>
</dbReference>
<dbReference type="PANTHER" id="PTHR33050:SF7">
    <property type="entry name" value="RIBONUCLEASE H"/>
    <property type="match status" value="1"/>
</dbReference>
<dbReference type="GO" id="GO:0003676">
    <property type="term" value="F:nucleic acid binding"/>
    <property type="evidence" value="ECO:0007669"/>
    <property type="project" value="InterPro"/>
</dbReference>
<dbReference type="PROSITE" id="PS50158">
    <property type="entry name" value="ZF_CCHC"/>
    <property type="match status" value="1"/>
</dbReference>
<keyword evidence="1" id="KW-0862">Zinc</keyword>
<dbReference type="GO" id="GO:0008270">
    <property type="term" value="F:zinc ion binding"/>
    <property type="evidence" value="ECO:0007669"/>
    <property type="project" value="UniProtKB-KW"/>
</dbReference>
<sequence length="923" mass="105047">MDTGLDSPIREAIANEVKSVIASSQQDMLNNMSAMMDSRLNRLQSNIQQSQFDISNAQINKIEESVSDNYKFQRKGNENQFRHSVKVISKLTEARSLFYTPDVSLSKVAAAKDKISEGIDLVQERQKLIKLADSSELGWRVVQEYVTNPIADDSEDEKRMNRAQSRAERKSKAEKAKKRPRPVPYNKDRSSEDKNSNYKPGRCFTCGNRGHWSDNCPQNKKSKISTFNLLHLNNDLLSSESKINNVSFEHTCTILPSVSITSKYDIQNKNVTTEQLSSDTVLYLPGTPVGRLKIRARFIASIVGQLISMHAVFGNVVRRNTRFLYDCVMSKASWQACVRITHEALSELMYWNLHCRNINTVGAKISTVTVNTLFDCEIFCDASDVGFGGYITPFAESHFENFETFGNWTKPEMGESSTWRELECVRRVLKTFSNVTENKQIKINSDNKNVEHILKVGKENRVWCGHNANPPGMFVSYLMDANIFRNIPILNGWGIVEKHVQLFAFISTDNRLSLETKTDAIYEMIGLKKTVDKFRTSFGDFSKKIKRELSSVSQKAVVQIQSSISKLQTILAGILTGGESLRLILKVIKNVWTTFSILKYKAYDLQDDLEFHASLLVKDFTDLIESEITRIGRNIDKVSSKVIDQLFLLVDSYNGVGFRFRAFVKINVLEFDVMEIEIINSVEGIGKCNKFKKVYELMSDAKAIRLVAHKIPIKTKLPKKIKFGYFLLCEHNYNLSLAVGSGKRFVAHIHIDISILGIRRTEDMLISDSGIHIYTEGNVWNIFFAKIEMSAKLVKNWFDITYNIKGSLSAASQKQDTIERSKSDFQGSYSDGILSIAWKISKEANKRLQAAQYGLNVAQEKLALSQNNISQAQEKIKLCNENFDSAIYNLENAKRKLDKAKVPYENALKYYKMHKEMSRIYAE</sequence>
<evidence type="ECO:0000256" key="3">
    <source>
        <dbReference type="SAM" id="MobiDB-lite"/>
    </source>
</evidence>
<keyword evidence="1" id="KW-0479">Metal-binding</keyword>
<name>A0A8S3QYN0_MYTED</name>
<keyword evidence="2" id="KW-0175">Coiled coil</keyword>
<feature type="compositionally biased region" description="Basic and acidic residues" evidence="3">
    <location>
        <begin position="156"/>
        <end position="174"/>
    </location>
</feature>
<feature type="domain" description="CCHC-type" evidence="4">
    <location>
        <begin position="202"/>
        <end position="218"/>
    </location>
</feature>
<dbReference type="InterPro" id="IPR036875">
    <property type="entry name" value="Znf_CCHC_sf"/>
</dbReference>
<dbReference type="InterPro" id="IPR001878">
    <property type="entry name" value="Znf_CCHC"/>
</dbReference>
<evidence type="ECO:0000256" key="2">
    <source>
        <dbReference type="SAM" id="Coils"/>
    </source>
</evidence>
<evidence type="ECO:0000313" key="6">
    <source>
        <dbReference type="Proteomes" id="UP000683360"/>
    </source>
</evidence>
<accession>A0A8S3QYN0</accession>
<evidence type="ECO:0000256" key="1">
    <source>
        <dbReference type="PROSITE-ProRule" id="PRU00047"/>
    </source>
</evidence>
<dbReference type="SUPFAM" id="SSF57756">
    <property type="entry name" value="Retrovirus zinc finger-like domains"/>
    <property type="match status" value="1"/>
</dbReference>
<reference evidence="5" key="1">
    <citation type="submission" date="2021-03" db="EMBL/GenBank/DDBJ databases">
        <authorList>
            <person name="Bekaert M."/>
        </authorList>
    </citation>
    <scope>NUCLEOTIDE SEQUENCE</scope>
</reference>
<dbReference type="Gene3D" id="4.10.60.10">
    <property type="entry name" value="Zinc finger, CCHC-type"/>
    <property type="match status" value="1"/>
</dbReference>
<dbReference type="SMART" id="SM00343">
    <property type="entry name" value="ZnF_C2HC"/>
    <property type="match status" value="1"/>
</dbReference>
<feature type="compositionally biased region" description="Basic and acidic residues" evidence="3">
    <location>
        <begin position="186"/>
        <end position="196"/>
    </location>
</feature>
<organism evidence="5 6">
    <name type="scientific">Mytilus edulis</name>
    <name type="common">Blue mussel</name>
    <dbReference type="NCBI Taxonomy" id="6550"/>
    <lineage>
        <taxon>Eukaryota</taxon>
        <taxon>Metazoa</taxon>
        <taxon>Spiralia</taxon>
        <taxon>Lophotrochozoa</taxon>
        <taxon>Mollusca</taxon>
        <taxon>Bivalvia</taxon>
        <taxon>Autobranchia</taxon>
        <taxon>Pteriomorphia</taxon>
        <taxon>Mytilida</taxon>
        <taxon>Mytiloidea</taxon>
        <taxon>Mytilidae</taxon>
        <taxon>Mytilinae</taxon>
        <taxon>Mytilus</taxon>
    </lineage>
</organism>
<dbReference type="PANTHER" id="PTHR33050">
    <property type="entry name" value="REVERSE TRANSCRIPTASE DOMAIN-CONTAINING PROTEIN"/>
    <property type="match status" value="1"/>
</dbReference>
<dbReference type="Pfam" id="PF00098">
    <property type="entry name" value="zf-CCHC"/>
    <property type="match status" value="1"/>
</dbReference>
<gene>
    <name evidence="5" type="ORF">MEDL_14705</name>
</gene>
<evidence type="ECO:0000259" key="4">
    <source>
        <dbReference type="PROSITE" id="PS50158"/>
    </source>
</evidence>
<dbReference type="Proteomes" id="UP000683360">
    <property type="component" value="Unassembled WGS sequence"/>
</dbReference>
<evidence type="ECO:0000313" key="5">
    <source>
        <dbReference type="EMBL" id="CAG2199972.1"/>
    </source>
</evidence>
<dbReference type="InterPro" id="IPR052055">
    <property type="entry name" value="Hepadnavirus_pol/RT"/>
</dbReference>
<proteinExistence type="predicted"/>
<keyword evidence="1" id="KW-0863">Zinc-finger</keyword>
<keyword evidence="6" id="KW-1185">Reference proteome</keyword>
<feature type="region of interest" description="Disordered" evidence="3">
    <location>
        <begin position="152"/>
        <end position="199"/>
    </location>
</feature>
<protein>
    <recommendedName>
        <fullName evidence="4">CCHC-type domain-containing protein</fullName>
    </recommendedName>
</protein>
<comment type="caution">
    <text evidence="5">The sequence shown here is derived from an EMBL/GenBank/DDBJ whole genome shotgun (WGS) entry which is preliminary data.</text>
</comment>